<dbReference type="GeneID" id="39594696"/>
<feature type="compositionally biased region" description="Polar residues" evidence="6">
    <location>
        <begin position="438"/>
        <end position="449"/>
    </location>
</feature>
<protein>
    <recommendedName>
        <fullName evidence="8">Rhodopsin domain-containing protein</fullName>
    </recommendedName>
</protein>
<comment type="caution">
    <text evidence="9">The sequence shown here is derived from an EMBL/GenBank/DDBJ whole genome shotgun (WGS) entry which is preliminary data.</text>
</comment>
<sequence length="758" mass="83532">MTYTVRSPVPHGQDKPSDLGTAVLVTIWTYLSVTTVVLMLRFYAQIRIQRKTATDDYFMILAWISQVIGNGLLTYSVHRGLGQHSNYLSFQDRVQVVRYEYIGAAWGIISPTLGRISYALFLLSVLWLLTTVRRIMLWILISLQVVLNFLAFIILFAQCHPTSRVWDPSVPGYCVSVNVQPDIGFAQGAINTLSDLVLTVIGMTVVLHLNVRKWTKVVLAVLMGLSLIAMVASIVKTVELKRLESTVDFTYDTVPFVIWYTLENNVVMIAASIPKVRPLVILLQRKYSSSRGTSERGSDFASYYDEESARARFEAPERRRRRSTLARFKFAWDPHATHLSGTYSSIHLGSRTSRNNESALTSPSSVGSNQEHSARPFTGWLRSPTRRNTQNRGRSNSISLAQLSRRSPLKKRKHWKSHSMSSHGPRTSPRSFRFGSALSHSRTRSSNRSVFDRNSVIPTLQNQNTGKTTISAGGPLPPSVPASMVCTPRPESGGISERASINNDYHENEYTGPPLTHIPSVGPVCIWRTREYTIQYEDSDKDPDSAHVDGEPGPTFEEDEVAGLELNDVGGILGGSSYQKNGESGETESSHDSDLRSPLSTVDEIPAEGSELRDLKDILREGNGSNYDAANSNQSTYDVATADQLQLSDVGGILNGSSENTGTITGSNSTGRTSPRPKVKDTLEQETYDPAVADRLELSDVGGTLDRLNDNNIADANNENSPHFSATAPSTTQQATHDPDVVDPLELSDNGGIQNNPQ</sequence>
<gene>
    <name evidence="9" type="ORF">C8Q69DRAFT_140190</name>
</gene>
<evidence type="ECO:0000256" key="4">
    <source>
        <dbReference type="ARBA" id="ARBA00023136"/>
    </source>
</evidence>
<feature type="transmembrane region" description="Helical" evidence="7">
    <location>
        <begin position="56"/>
        <end position="77"/>
    </location>
</feature>
<feature type="region of interest" description="Disordered" evidence="6">
    <location>
        <begin position="707"/>
        <end position="758"/>
    </location>
</feature>
<dbReference type="VEuPathDB" id="FungiDB:C8Q69DRAFT_140190"/>
<evidence type="ECO:0000256" key="2">
    <source>
        <dbReference type="ARBA" id="ARBA00022692"/>
    </source>
</evidence>
<accession>A0A443I0F7</accession>
<dbReference type="PANTHER" id="PTHR33048:SF146">
    <property type="entry name" value="INTEGRAL MEMBRANE PROTEIN"/>
    <property type="match status" value="1"/>
</dbReference>
<evidence type="ECO:0000256" key="6">
    <source>
        <dbReference type="SAM" id="MobiDB-lite"/>
    </source>
</evidence>
<evidence type="ECO:0000256" key="1">
    <source>
        <dbReference type="ARBA" id="ARBA00004141"/>
    </source>
</evidence>
<feature type="domain" description="Rhodopsin" evidence="8">
    <location>
        <begin position="40"/>
        <end position="280"/>
    </location>
</feature>
<feature type="compositionally biased region" description="Basic residues" evidence="6">
    <location>
        <begin position="407"/>
        <end position="417"/>
    </location>
</feature>
<keyword evidence="10" id="KW-1185">Reference proteome</keyword>
<dbReference type="EMBL" id="RCNU01000002">
    <property type="protein sequence ID" value="RWQ97546.1"/>
    <property type="molecule type" value="Genomic_DNA"/>
</dbReference>
<dbReference type="AlphaFoldDB" id="A0A443I0F7"/>
<keyword evidence="3 7" id="KW-1133">Transmembrane helix</keyword>
<evidence type="ECO:0000256" key="7">
    <source>
        <dbReference type="SAM" id="Phobius"/>
    </source>
</evidence>
<keyword evidence="4 7" id="KW-0472">Membrane</keyword>
<feature type="transmembrane region" description="Helical" evidence="7">
    <location>
        <begin position="104"/>
        <end position="129"/>
    </location>
</feature>
<reference evidence="9 10" key="1">
    <citation type="journal article" date="2018" name="Front. Microbiol.">
        <title>Genomic and genetic insights into a cosmopolitan fungus, Paecilomyces variotii (Eurotiales).</title>
        <authorList>
            <person name="Urquhart A.S."/>
            <person name="Mondo S.J."/>
            <person name="Makela M.R."/>
            <person name="Hane J.K."/>
            <person name="Wiebenga A."/>
            <person name="He G."/>
            <person name="Mihaltcheva S."/>
            <person name="Pangilinan J."/>
            <person name="Lipzen A."/>
            <person name="Barry K."/>
            <person name="de Vries R.P."/>
            <person name="Grigoriev I.V."/>
            <person name="Idnurm A."/>
        </authorList>
    </citation>
    <scope>NUCLEOTIDE SEQUENCE [LARGE SCALE GENOMIC DNA]</scope>
    <source>
        <strain evidence="9 10">CBS 101075</strain>
    </source>
</reference>
<feature type="compositionally biased region" description="Polar residues" evidence="6">
    <location>
        <begin position="418"/>
        <end position="430"/>
    </location>
</feature>
<feature type="transmembrane region" description="Helical" evidence="7">
    <location>
        <begin position="20"/>
        <end position="44"/>
    </location>
</feature>
<feature type="compositionally biased region" description="Low complexity" evidence="6">
    <location>
        <begin position="655"/>
        <end position="674"/>
    </location>
</feature>
<feature type="compositionally biased region" description="Polar residues" evidence="6">
    <location>
        <begin position="353"/>
        <end position="371"/>
    </location>
</feature>
<feature type="region of interest" description="Disordered" evidence="6">
    <location>
        <begin position="353"/>
        <end position="451"/>
    </location>
</feature>
<keyword evidence="2 7" id="KW-0812">Transmembrane</keyword>
<feature type="region of interest" description="Disordered" evidence="6">
    <location>
        <begin position="651"/>
        <end position="695"/>
    </location>
</feature>
<dbReference type="Pfam" id="PF20684">
    <property type="entry name" value="Fung_rhodopsin"/>
    <property type="match status" value="1"/>
</dbReference>
<evidence type="ECO:0000259" key="8">
    <source>
        <dbReference type="Pfam" id="PF20684"/>
    </source>
</evidence>
<proteinExistence type="inferred from homology"/>
<feature type="transmembrane region" description="Helical" evidence="7">
    <location>
        <begin position="217"/>
        <end position="235"/>
    </location>
</feature>
<feature type="transmembrane region" description="Helical" evidence="7">
    <location>
        <begin position="136"/>
        <end position="157"/>
    </location>
</feature>
<feature type="transmembrane region" description="Helical" evidence="7">
    <location>
        <begin position="189"/>
        <end position="210"/>
    </location>
</feature>
<organism evidence="9 10">
    <name type="scientific">Byssochlamys spectabilis</name>
    <name type="common">Paecilomyces variotii</name>
    <dbReference type="NCBI Taxonomy" id="264951"/>
    <lineage>
        <taxon>Eukaryota</taxon>
        <taxon>Fungi</taxon>
        <taxon>Dikarya</taxon>
        <taxon>Ascomycota</taxon>
        <taxon>Pezizomycotina</taxon>
        <taxon>Eurotiomycetes</taxon>
        <taxon>Eurotiomycetidae</taxon>
        <taxon>Eurotiales</taxon>
        <taxon>Thermoascaceae</taxon>
        <taxon>Paecilomyces</taxon>
    </lineage>
</organism>
<comment type="similarity">
    <text evidence="5">Belongs to the SAT4 family.</text>
</comment>
<dbReference type="InterPro" id="IPR049326">
    <property type="entry name" value="Rhodopsin_dom_fungi"/>
</dbReference>
<feature type="region of interest" description="Disordered" evidence="6">
    <location>
        <begin position="537"/>
        <end position="610"/>
    </location>
</feature>
<feature type="compositionally biased region" description="Polar residues" evidence="6">
    <location>
        <begin position="386"/>
        <end position="405"/>
    </location>
</feature>
<dbReference type="STRING" id="264951.A0A443I0F7"/>
<dbReference type="RefSeq" id="XP_028487191.1">
    <property type="nucleotide sequence ID" value="XM_028625419.1"/>
</dbReference>
<feature type="compositionally biased region" description="Low complexity" evidence="6">
    <location>
        <begin position="710"/>
        <end position="736"/>
    </location>
</feature>
<name>A0A443I0F7_BYSSP</name>
<evidence type="ECO:0000313" key="9">
    <source>
        <dbReference type="EMBL" id="RWQ97546.1"/>
    </source>
</evidence>
<dbReference type="PANTHER" id="PTHR33048">
    <property type="entry name" value="PTH11-LIKE INTEGRAL MEMBRANE PROTEIN (AFU_ORTHOLOGUE AFUA_5G11245)"/>
    <property type="match status" value="1"/>
</dbReference>
<evidence type="ECO:0000313" key="10">
    <source>
        <dbReference type="Proteomes" id="UP000283841"/>
    </source>
</evidence>
<dbReference type="GO" id="GO:0016020">
    <property type="term" value="C:membrane"/>
    <property type="evidence" value="ECO:0007669"/>
    <property type="project" value="UniProtKB-SubCell"/>
</dbReference>
<comment type="subcellular location">
    <subcellularLocation>
        <location evidence="1">Membrane</location>
        <topology evidence="1">Multi-pass membrane protein</topology>
    </subcellularLocation>
</comment>
<dbReference type="InterPro" id="IPR052337">
    <property type="entry name" value="SAT4-like"/>
</dbReference>
<evidence type="ECO:0000256" key="5">
    <source>
        <dbReference type="ARBA" id="ARBA00038359"/>
    </source>
</evidence>
<evidence type="ECO:0000256" key="3">
    <source>
        <dbReference type="ARBA" id="ARBA00022989"/>
    </source>
</evidence>
<dbReference type="Proteomes" id="UP000283841">
    <property type="component" value="Unassembled WGS sequence"/>
</dbReference>